<organism evidence="1 2">
    <name type="scientific">Methanobrevibacter curvatus</name>
    <dbReference type="NCBI Taxonomy" id="49547"/>
    <lineage>
        <taxon>Archaea</taxon>
        <taxon>Methanobacteriati</taxon>
        <taxon>Methanobacteriota</taxon>
        <taxon>Methanomada group</taxon>
        <taxon>Methanobacteria</taxon>
        <taxon>Methanobacteriales</taxon>
        <taxon>Methanobacteriaceae</taxon>
        <taxon>Methanobrevibacter</taxon>
    </lineage>
</organism>
<evidence type="ECO:0000313" key="1">
    <source>
        <dbReference type="EMBL" id="KZX12932.1"/>
    </source>
</evidence>
<dbReference type="AlphaFoldDB" id="A0A166B6J4"/>
<proteinExistence type="predicted"/>
<dbReference type="PATRIC" id="fig|49547.3.peg.887"/>
<dbReference type="Proteomes" id="UP000077245">
    <property type="component" value="Unassembled WGS sequence"/>
</dbReference>
<dbReference type="EMBL" id="LWMV01000158">
    <property type="protein sequence ID" value="KZX12932.1"/>
    <property type="molecule type" value="Genomic_DNA"/>
</dbReference>
<comment type="caution">
    <text evidence="1">The sequence shown here is derived from an EMBL/GenBank/DDBJ whole genome shotgun (WGS) entry which is preliminary data.</text>
</comment>
<dbReference type="STRING" id="49547.MBCUR_08210"/>
<name>A0A166B6J4_9EURY</name>
<reference evidence="1 2" key="1">
    <citation type="submission" date="2016-04" db="EMBL/GenBank/DDBJ databases">
        <title>Genome sequence of Methanobrevibacter curvatus DSM 11111.</title>
        <authorList>
            <person name="Poehlein A."/>
            <person name="Seedorf H."/>
            <person name="Daniel R."/>
        </authorList>
    </citation>
    <scope>NUCLEOTIDE SEQUENCE [LARGE SCALE GENOMIC DNA]</scope>
    <source>
        <strain evidence="1 2">DSM 11111</strain>
    </source>
</reference>
<protein>
    <submittedName>
        <fullName evidence="1">Uncharacterized protein</fullName>
    </submittedName>
</protein>
<sequence>MKVEYDMEKEKRNLKKKTEKILKKYPNVDGLESVLEKILTLVDSKPFNTLTKNLVNYILKFNEIHPQEEIDIELSWEEFPILKNALALNTTKDTSRSIFSRRSDTITYTQFGNFTDFNFGILTVKEGNNPLYSSDRIYNLSNKVMVLLDEFDKDVSLDTVGVDFFRSLDAVVWNKDAKKLFKKIVPIFLDIADLIIATLFSDILSDIFTNYRTTLTVLVTCSAVKNNRNIIEYEDIICALKTFYKLTNADINDLI</sequence>
<keyword evidence="2" id="KW-1185">Reference proteome</keyword>
<dbReference type="RefSeq" id="WP_067090574.1">
    <property type="nucleotide sequence ID" value="NZ_LWMV01000158.1"/>
</dbReference>
<dbReference type="OrthoDB" id="79596at2157"/>
<evidence type="ECO:0000313" key="2">
    <source>
        <dbReference type="Proteomes" id="UP000077245"/>
    </source>
</evidence>
<gene>
    <name evidence="1" type="ORF">MBCUR_08210</name>
</gene>
<accession>A0A166B6J4</accession>